<name>A0A1R1MK75_9BACT</name>
<comment type="caution">
    <text evidence="1">The sequence shown here is derived from an EMBL/GenBank/DDBJ whole genome shotgun (WGS) entry which is preliminary data.</text>
</comment>
<dbReference type="EMBL" id="MOEN01000023">
    <property type="protein sequence ID" value="OMH40211.1"/>
    <property type="molecule type" value="Genomic_DNA"/>
</dbReference>
<dbReference type="AlphaFoldDB" id="A0A1R1MK75"/>
<dbReference type="InterPro" id="IPR005564">
    <property type="entry name" value="Major_capsid_GpE"/>
</dbReference>
<evidence type="ECO:0000313" key="1">
    <source>
        <dbReference type="EMBL" id="OMH40211.1"/>
    </source>
</evidence>
<protein>
    <recommendedName>
        <fullName evidence="3">Major capsid protein E</fullName>
    </recommendedName>
</protein>
<dbReference type="Pfam" id="PF03864">
    <property type="entry name" value="Phage_cap_E"/>
    <property type="match status" value="1"/>
</dbReference>
<dbReference type="OrthoDB" id="360790at2"/>
<reference evidence="1 2" key="1">
    <citation type="submission" date="2016-10" db="EMBL/GenBank/DDBJ databases">
        <title>Genome sequence of a sulfur-reducing bacterium Desulfurobacterium indicum K6013.</title>
        <authorList>
            <person name="Cao J."/>
            <person name="Shao Z."/>
            <person name="Alain K."/>
            <person name="Jebbar M."/>
        </authorList>
    </citation>
    <scope>NUCLEOTIDE SEQUENCE [LARGE SCALE GENOMIC DNA]</scope>
    <source>
        <strain evidence="1 2">K6013</strain>
    </source>
</reference>
<dbReference type="Gene3D" id="3.15.30.10">
    <property type="entry name" value="putative capsid protein of prophage domain like"/>
    <property type="match status" value="1"/>
</dbReference>
<evidence type="ECO:0000313" key="2">
    <source>
        <dbReference type="Proteomes" id="UP000187408"/>
    </source>
</evidence>
<keyword evidence="2" id="KW-1185">Reference proteome</keyword>
<gene>
    <name evidence="1" type="ORF">BLW93_06275</name>
</gene>
<organism evidence="1 2">
    <name type="scientific">Desulfurobacterium indicum</name>
    <dbReference type="NCBI Taxonomy" id="1914305"/>
    <lineage>
        <taxon>Bacteria</taxon>
        <taxon>Pseudomonadati</taxon>
        <taxon>Aquificota</taxon>
        <taxon>Aquificia</taxon>
        <taxon>Desulfurobacteriales</taxon>
        <taxon>Desulfurobacteriaceae</taxon>
        <taxon>Desulfurobacterium</taxon>
    </lineage>
</organism>
<dbReference type="STRING" id="1914305.BLW93_06275"/>
<accession>A0A1R1MK75</accession>
<evidence type="ECO:0008006" key="3">
    <source>
        <dbReference type="Google" id="ProtNLM"/>
    </source>
</evidence>
<dbReference type="Gene3D" id="3.30.1930.10">
    <property type="entry name" value="capsid protein of prophage domain"/>
    <property type="match status" value="1"/>
</dbReference>
<proteinExistence type="predicted"/>
<dbReference type="RefSeq" id="WP_076713249.1">
    <property type="nucleotide sequence ID" value="NZ_MOEN01000023.1"/>
</dbReference>
<sequence>MIELEKLLQNPKIVAEVIKTLPPIQTKVLDDVYTRKVNHPFPQIGIKEIQDVVGAVPVVRRGAPGVPVSGGDASINYIEPQPIKVADSVSAADANNLKSMGGQGYRAFLAQKLDILRRKIKATTEALAAQSLTGKISYPIRLENGQSDTYEVDFGSPISYTPSVTWDSADLKSVFNQIVEIEATLQEQGIAQNVTIWAGKTAFMELVGKIQSLQANTVPQPKFEGNKINLFGYTIEMVNQKYRLPDGTLKPVVPDNQIVAFDKNAGFTLFYLAVDNFKAGLQAVPMFVSSYQTRDGSSFVIQAESKPLPVPIVKAICWATVL</sequence>
<dbReference type="Proteomes" id="UP000187408">
    <property type="component" value="Unassembled WGS sequence"/>
</dbReference>